<organism evidence="2 3">
    <name type="scientific">Prorocentrum cordatum</name>
    <dbReference type="NCBI Taxonomy" id="2364126"/>
    <lineage>
        <taxon>Eukaryota</taxon>
        <taxon>Sar</taxon>
        <taxon>Alveolata</taxon>
        <taxon>Dinophyceae</taxon>
        <taxon>Prorocentrales</taxon>
        <taxon>Prorocentraceae</taxon>
        <taxon>Prorocentrum</taxon>
    </lineage>
</organism>
<sequence length="131" mass="13222">MSAPPARSGAPGCEARPPWPRWPPAGGTACCSPSAASCSPSATTTTGSAPGPAAARPRLRWRAARGRARAGWPRGRAIRWRGACVGPPSPGGMAAAGASGSGTRAAAASRRWSISRRPCARRRAGPTSHSS</sequence>
<reference evidence="2" key="1">
    <citation type="submission" date="2023-10" db="EMBL/GenBank/DDBJ databases">
        <authorList>
            <person name="Chen Y."/>
            <person name="Shah S."/>
            <person name="Dougan E. K."/>
            <person name="Thang M."/>
            <person name="Chan C."/>
        </authorList>
    </citation>
    <scope>NUCLEOTIDE SEQUENCE [LARGE SCALE GENOMIC DNA]</scope>
</reference>
<comment type="caution">
    <text evidence="2">The sequence shown here is derived from an EMBL/GenBank/DDBJ whole genome shotgun (WGS) entry which is preliminary data.</text>
</comment>
<dbReference type="Proteomes" id="UP001189429">
    <property type="component" value="Unassembled WGS sequence"/>
</dbReference>
<proteinExistence type="predicted"/>
<name>A0ABN9WQQ4_9DINO</name>
<dbReference type="EMBL" id="CAUYUJ010019159">
    <property type="protein sequence ID" value="CAK0888997.1"/>
    <property type="molecule type" value="Genomic_DNA"/>
</dbReference>
<keyword evidence="3" id="KW-1185">Reference proteome</keyword>
<gene>
    <name evidence="2" type="ORF">PCOR1329_LOCUS69664</name>
</gene>
<evidence type="ECO:0000313" key="2">
    <source>
        <dbReference type="EMBL" id="CAK0888997.1"/>
    </source>
</evidence>
<feature type="region of interest" description="Disordered" evidence="1">
    <location>
        <begin position="1"/>
        <end position="58"/>
    </location>
</feature>
<evidence type="ECO:0000256" key="1">
    <source>
        <dbReference type="SAM" id="MobiDB-lite"/>
    </source>
</evidence>
<feature type="compositionally biased region" description="Low complexity" evidence="1">
    <location>
        <begin position="24"/>
        <end position="56"/>
    </location>
</feature>
<accession>A0ABN9WQQ4</accession>
<feature type="region of interest" description="Disordered" evidence="1">
    <location>
        <begin position="91"/>
        <end position="131"/>
    </location>
</feature>
<evidence type="ECO:0000313" key="3">
    <source>
        <dbReference type="Proteomes" id="UP001189429"/>
    </source>
</evidence>
<feature type="compositionally biased region" description="Low complexity" evidence="1">
    <location>
        <begin position="91"/>
        <end position="117"/>
    </location>
</feature>
<protein>
    <submittedName>
        <fullName evidence="2">Uncharacterized protein</fullName>
    </submittedName>
</protein>